<dbReference type="GO" id="GO:0005524">
    <property type="term" value="F:ATP binding"/>
    <property type="evidence" value="ECO:0007669"/>
    <property type="project" value="UniProtKB-KW"/>
</dbReference>
<keyword evidence="4 8" id="KW-0547">Nucleotide-binding</keyword>
<keyword evidence="7 8" id="KW-0472">Membrane</keyword>
<dbReference type="RefSeq" id="WP_092134238.1">
    <property type="nucleotide sequence ID" value="NZ_FNQK01000010.1"/>
</dbReference>
<accession>A0A1H4ABA9</accession>
<comment type="subcellular location">
    <subcellularLocation>
        <location evidence="1 8">Membrane</location>
        <topology evidence="1 8">Multi-pass membrane protein</topology>
    </subcellularLocation>
</comment>
<feature type="transmembrane region" description="Helical" evidence="8">
    <location>
        <begin position="53"/>
        <end position="72"/>
    </location>
</feature>
<dbReference type="AlphaFoldDB" id="A0A1H4ABA9"/>
<dbReference type="InterPro" id="IPR016024">
    <property type="entry name" value="ARM-type_fold"/>
</dbReference>
<feature type="transmembrane region" description="Helical" evidence="8">
    <location>
        <begin position="391"/>
        <end position="413"/>
    </location>
</feature>
<feature type="transmembrane region" description="Helical" evidence="8">
    <location>
        <begin position="114"/>
        <end position="135"/>
    </location>
</feature>
<dbReference type="Proteomes" id="UP000198846">
    <property type="component" value="Unassembled WGS sequence"/>
</dbReference>
<feature type="transmembrane region" description="Helical" evidence="8">
    <location>
        <begin position="302"/>
        <end position="321"/>
    </location>
</feature>
<protein>
    <recommendedName>
        <fullName evidence="8">ADP,ATP carrier protein</fullName>
    </recommendedName>
</protein>
<name>A0A1H4ABA9_BIZPA</name>
<gene>
    <name evidence="9" type="ORF">SAMN04487990_11090</name>
</gene>
<proteinExistence type="inferred from homology"/>
<evidence type="ECO:0000313" key="9">
    <source>
        <dbReference type="EMBL" id="SEA33166.1"/>
    </source>
</evidence>
<dbReference type="SUPFAM" id="SSF48371">
    <property type="entry name" value="ARM repeat"/>
    <property type="match status" value="1"/>
</dbReference>
<evidence type="ECO:0000256" key="2">
    <source>
        <dbReference type="ARBA" id="ARBA00022448"/>
    </source>
</evidence>
<evidence type="ECO:0000256" key="8">
    <source>
        <dbReference type="RuleBase" id="RU363121"/>
    </source>
</evidence>
<feature type="transmembrane region" description="Helical" evidence="8">
    <location>
        <begin position="233"/>
        <end position="250"/>
    </location>
</feature>
<feature type="transmembrane region" description="Helical" evidence="8">
    <location>
        <begin position="270"/>
        <end position="290"/>
    </location>
</feature>
<feature type="transmembrane region" description="Helical" evidence="8">
    <location>
        <begin position="364"/>
        <end position="385"/>
    </location>
</feature>
<feature type="transmembrane region" description="Helical" evidence="8">
    <location>
        <begin position="84"/>
        <end position="108"/>
    </location>
</feature>
<dbReference type="InterPro" id="IPR011989">
    <property type="entry name" value="ARM-like"/>
</dbReference>
<dbReference type="Gene3D" id="1.25.10.10">
    <property type="entry name" value="Leucine-rich Repeat Variant"/>
    <property type="match status" value="1"/>
</dbReference>
<dbReference type="PANTHER" id="PTHR43596:SF1">
    <property type="entry name" value="ADP,ATP CARRIER PROTEIN"/>
    <property type="match status" value="1"/>
</dbReference>
<evidence type="ECO:0000256" key="6">
    <source>
        <dbReference type="ARBA" id="ARBA00022989"/>
    </source>
</evidence>
<feature type="transmembrane region" description="Helical" evidence="8">
    <location>
        <begin position="177"/>
        <end position="197"/>
    </location>
</feature>
<dbReference type="STRING" id="283786.SAMN04487990_11090"/>
<keyword evidence="6 8" id="KW-1133">Transmembrane helix</keyword>
<sequence>MLKQVLHKTFGLRDGEIHISFLMQLYVFLIITVLLIVKPTVNALFLSRLGAEHLPYGYILVAGIAVITSYFYNKALRKFSILNVTIISLISFSLSFILLSVFIQFALLNDVLLYIYYLGVSLFAVIATSQFWILANMVYNSREAKRIFGFIGAGAIAGGIFGGYLTSIIASNFGNKTVVLLAGLLILLCIPILKKIWKLRIRKMNIYVRKQRKANKTDVEDSSIILISKSKHLTYLAFITGIGVVVAKLVDFQFSDFAYKAISDPDELATFFGFWFSTFNVIALVLQLFLTNRILSKLGVSSTLLILPLGIALGCLLFLTFPELWVLVIIKGIDGSFKQSLNKAAVELSILPIPLLIKNQAKSFIDVVVDSIATGISGFMLLFLIRRLELSSSYITVIVLLFVFVWIILIYRLREAYYESFRENIQRNISVDSKSKKKQKNDTTISVALDILNNGNEEDIIALLKHISSYKLRNLKPNVIHLLDHDSHDVKNEAIKHLYDYDKGTAIEKVQQLVYIKNDALVLTALEYILNHSSLSEEHFFNKYLDNQSDYIANAALLCLAKEASNNQHIANRFQLETRIQNRVRYLNSPEGFSRKEAVGELLITIAYSGIEKYYPFISVHLNNRNPFIVAKAIKAAGLTSHQKYILPLLEYIDDAEQRKNAIKALKEFGPQIIDTILELEKNETLKDNIKQHLPRVIEAFKTQDAVKVLFRLMRSRDIIIRLEAVKSLIKLKNNNSALDFNKRLLKSLIFKESKYYKTTVNAMLSVRYNIEQYKDNDALTDKDTEILLARQSIEELLKQQQHQSLKCIFKLLSLLYYEDDIEVTYAGVISDVKEARVNALEFLDNLIQNDLKRRLFPLIEHFVIDEDAYDTSVLKLKRLPEKAYINILLKSRGKKIKLEVLNLIKQLEDVSYLPIVLPYKKHRNKEVKFFAYDTINSLQELQA</sequence>
<keyword evidence="5 8" id="KW-0067">ATP-binding</keyword>
<reference evidence="9 10" key="1">
    <citation type="submission" date="2016-10" db="EMBL/GenBank/DDBJ databases">
        <authorList>
            <person name="de Groot N.N."/>
        </authorList>
    </citation>
    <scope>NUCLEOTIDE SEQUENCE [LARGE SCALE GENOMIC DNA]</scope>
    <source>
        <strain evidence="9 10">DSM 23842</strain>
    </source>
</reference>
<dbReference type="Pfam" id="PF03219">
    <property type="entry name" value="TLC"/>
    <property type="match status" value="1"/>
</dbReference>
<dbReference type="InterPro" id="IPR004667">
    <property type="entry name" value="ADP_ATP_car_bac_type"/>
</dbReference>
<dbReference type="EMBL" id="FNQK01000010">
    <property type="protein sequence ID" value="SEA33166.1"/>
    <property type="molecule type" value="Genomic_DNA"/>
</dbReference>
<feature type="transmembrane region" description="Helical" evidence="8">
    <location>
        <begin position="21"/>
        <end position="41"/>
    </location>
</feature>
<evidence type="ECO:0000256" key="7">
    <source>
        <dbReference type="ARBA" id="ARBA00023136"/>
    </source>
</evidence>
<evidence type="ECO:0000256" key="4">
    <source>
        <dbReference type="ARBA" id="ARBA00022741"/>
    </source>
</evidence>
<organism evidence="9 10">
    <name type="scientific">Bizionia paragorgiae</name>
    <dbReference type="NCBI Taxonomy" id="283786"/>
    <lineage>
        <taxon>Bacteria</taxon>
        <taxon>Pseudomonadati</taxon>
        <taxon>Bacteroidota</taxon>
        <taxon>Flavobacteriia</taxon>
        <taxon>Flavobacteriales</taxon>
        <taxon>Flavobacteriaceae</taxon>
        <taxon>Bizionia</taxon>
    </lineage>
</organism>
<dbReference type="GO" id="GO:0005471">
    <property type="term" value="F:ATP:ADP antiporter activity"/>
    <property type="evidence" value="ECO:0007669"/>
    <property type="project" value="InterPro"/>
</dbReference>
<dbReference type="GO" id="GO:0016020">
    <property type="term" value="C:membrane"/>
    <property type="evidence" value="ECO:0007669"/>
    <property type="project" value="UniProtKB-SubCell"/>
</dbReference>
<keyword evidence="10" id="KW-1185">Reference proteome</keyword>
<evidence type="ECO:0000313" key="10">
    <source>
        <dbReference type="Proteomes" id="UP000198846"/>
    </source>
</evidence>
<dbReference type="PANTHER" id="PTHR43596">
    <property type="entry name" value="ADP,ATP CARRIER PROTEIN"/>
    <property type="match status" value="1"/>
</dbReference>
<dbReference type="Gene3D" id="1.20.1250.20">
    <property type="entry name" value="MFS general substrate transporter like domains"/>
    <property type="match status" value="2"/>
</dbReference>
<evidence type="ECO:0000256" key="5">
    <source>
        <dbReference type="ARBA" id="ARBA00022840"/>
    </source>
</evidence>
<comment type="similarity">
    <text evidence="8">Belongs to the ADP/ATP translocase tlc family.</text>
</comment>
<dbReference type="OrthoDB" id="1132709at2"/>
<feature type="transmembrane region" description="Helical" evidence="8">
    <location>
        <begin position="147"/>
        <end position="171"/>
    </location>
</feature>
<evidence type="ECO:0000256" key="1">
    <source>
        <dbReference type="ARBA" id="ARBA00004141"/>
    </source>
</evidence>
<evidence type="ECO:0000256" key="3">
    <source>
        <dbReference type="ARBA" id="ARBA00022692"/>
    </source>
</evidence>
<keyword evidence="2 8" id="KW-0813">Transport</keyword>
<keyword evidence="3 8" id="KW-0812">Transmembrane</keyword>
<dbReference type="InterPro" id="IPR036259">
    <property type="entry name" value="MFS_trans_sf"/>
</dbReference>
<dbReference type="SUPFAM" id="SSF103473">
    <property type="entry name" value="MFS general substrate transporter"/>
    <property type="match status" value="1"/>
</dbReference>